<dbReference type="Proteomes" id="UP000673691">
    <property type="component" value="Unassembled WGS sequence"/>
</dbReference>
<feature type="compositionally biased region" description="Low complexity" evidence="1">
    <location>
        <begin position="288"/>
        <end position="325"/>
    </location>
</feature>
<proteinExistence type="predicted"/>
<evidence type="ECO:0000313" key="3">
    <source>
        <dbReference type="Proteomes" id="UP000673691"/>
    </source>
</evidence>
<keyword evidence="3" id="KW-1185">Reference proteome</keyword>
<evidence type="ECO:0000256" key="1">
    <source>
        <dbReference type="SAM" id="MobiDB-lite"/>
    </source>
</evidence>
<reference evidence="2 3" key="1">
    <citation type="journal article" name="Sci. Rep.">
        <title>Genome-scale phylogenetic analyses confirm Olpidium as the closest living zoosporic fungus to the non-flagellated, terrestrial fungi.</title>
        <authorList>
            <person name="Chang Y."/>
            <person name="Rochon D."/>
            <person name="Sekimoto S."/>
            <person name="Wang Y."/>
            <person name="Chovatia M."/>
            <person name="Sandor L."/>
            <person name="Salamov A."/>
            <person name="Grigoriev I.V."/>
            <person name="Stajich J.E."/>
            <person name="Spatafora J.W."/>
        </authorList>
    </citation>
    <scope>NUCLEOTIDE SEQUENCE [LARGE SCALE GENOMIC DNA]</scope>
    <source>
        <strain evidence="2">S191</strain>
    </source>
</reference>
<feature type="compositionally biased region" description="Low complexity" evidence="1">
    <location>
        <begin position="151"/>
        <end position="160"/>
    </location>
</feature>
<feature type="compositionally biased region" description="Gly residues" evidence="1">
    <location>
        <begin position="109"/>
        <end position="118"/>
    </location>
</feature>
<comment type="caution">
    <text evidence="2">The sequence shown here is derived from an EMBL/GenBank/DDBJ whole genome shotgun (WGS) entry which is preliminary data.</text>
</comment>
<dbReference type="EMBL" id="JAEFCI010004245">
    <property type="protein sequence ID" value="KAG5461075.1"/>
    <property type="molecule type" value="Genomic_DNA"/>
</dbReference>
<evidence type="ECO:0000313" key="2">
    <source>
        <dbReference type="EMBL" id="KAG5461075.1"/>
    </source>
</evidence>
<organism evidence="2 3">
    <name type="scientific">Olpidium bornovanus</name>
    <dbReference type="NCBI Taxonomy" id="278681"/>
    <lineage>
        <taxon>Eukaryota</taxon>
        <taxon>Fungi</taxon>
        <taxon>Fungi incertae sedis</taxon>
        <taxon>Olpidiomycota</taxon>
        <taxon>Olpidiomycotina</taxon>
        <taxon>Olpidiomycetes</taxon>
        <taxon>Olpidiales</taxon>
        <taxon>Olpidiaceae</taxon>
        <taxon>Olpidium</taxon>
    </lineage>
</organism>
<dbReference type="AlphaFoldDB" id="A0A8H8DJY9"/>
<accession>A0A8H8DJY9</accession>
<gene>
    <name evidence="2" type="ORF">BJ554DRAFT_6790</name>
</gene>
<feature type="compositionally biased region" description="Low complexity" evidence="1">
    <location>
        <begin position="98"/>
        <end position="108"/>
    </location>
</feature>
<sequence length="436" mass="43997">MIRSASTEDVDFLVGVLCRTLCPDLVGVPQLQDAVARELGTFPLGDLDQFSVYPALAELVQNVARSLFRAPPGAAADAKGLDPPPPAGGGPRAESESGRSAAAGSDAGAAGGSSGGGGARRRRSVAGDDLSKISVDAEAPATGLPTPPRSDPAADAGGEPPASPPLSSTIPADATAGRSDTASERSETSAAAALPISVVGGAPGAPTAQRSVRPSESRPERRRPQTHGPRSPSGGEGRSRAAPPSGRPGSADPPASAARNKRGRQPAPASSSDDEPGGGRDSRRASLSSEATSAPGPAAARARPELAAAAASLAPHASHGAPHPTGLRRRLHAVEWYAAELLKAAGKSRRFADETARIANCALPSSIDVLDPDGTVPVPDIEILERPHAQVAFGSSGSNSPGCQRLALEMVPQPERDAVDALLLLSEGSKRVRLDG</sequence>
<protein>
    <submittedName>
        <fullName evidence="2">Uncharacterized protein</fullName>
    </submittedName>
</protein>
<feature type="compositionally biased region" description="Basic and acidic residues" evidence="1">
    <location>
        <begin position="213"/>
        <end position="223"/>
    </location>
</feature>
<feature type="region of interest" description="Disordered" evidence="1">
    <location>
        <begin position="73"/>
        <end position="326"/>
    </location>
</feature>
<name>A0A8H8DJY9_9FUNG</name>